<evidence type="ECO:0000259" key="4">
    <source>
        <dbReference type="Pfam" id="PF14331"/>
    </source>
</evidence>
<keyword evidence="1" id="KW-0472">Membrane</keyword>
<dbReference type="Gene3D" id="3.40.50.300">
    <property type="entry name" value="P-loop containing nucleotide triphosphate hydrolases"/>
    <property type="match status" value="1"/>
</dbReference>
<dbReference type="PANTHER" id="PTHR36153">
    <property type="entry name" value="INNER MEMBRANE PROTEIN-RELATED"/>
    <property type="match status" value="1"/>
</dbReference>
<evidence type="ECO:0000259" key="3">
    <source>
        <dbReference type="Pfam" id="PF06761"/>
    </source>
</evidence>
<feature type="domain" description="Type VI secretion system component TssM1 helical" evidence="5">
    <location>
        <begin position="928"/>
        <end position="1026"/>
    </location>
</feature>
<keyword evidence="1" id="KW-1133">Transmembrane helix</keyword>
<dbReference type="RefSeq" id="WP_153330175.1">
    <property type="nucleotide sequence ID" value="NZ_WIWI01000063.1"/>
</dbReference>
<feature type="domain" description="IcmF-related" evidence="3">
    <location>
        <begin position="520"/>
        <end position="792"/>
    </location>
</feature>
<feature type="domain" description="Type VI secretion system component TssM1 N-terminal" evidence="4">
    <location>
        <begin position="199"/>
        <end position="452"/>
    </location>
</feature>
<name>A0A6A7YKP2_9PSED</name>
<dbReference type="InterPro" id="IPR048677">
    <property type="entry name" value="TssM1_hel"/>
</dbReference>
<feature type="domain" description="Type VI secretion system IcmF C-terminal" evidence="2">
    <location>
        <begin position="1035"/>
        <end position="1139"/>
    </location>
</feature>
<dbReference type="Proteomes" id="UP000441404">
    <property type="component" value="Unassembled WGS sequence"/>
</dbReference>
<evidence type="ECO:0000313" key="8">
    <source>
        <dbReference type="Proteomes" id="UP000441404"/>
    </source>
</evidence>
<dbReference type="CDD" id="cd00882">
    <property type="entry name" value="Ras_like_GTPase"/>
    <property type="match status" value="1"/>
</dbReference>
<dbReference type="AlphaFoldDB" id="A0A6A7YKP2"/>
<dbReference type="NCBIfam" id="TIGR03348">
    <property type="entry name" value="VI_IcmF"/>
    <property type="match status" value="1"/>
</dbReference>
<feature type="transmembrane region" description="Helical" evidence="1">
    <location>
        <begin position="52"/>
        <end position="71"/>
    </location>
</feature>
<evidence type="ECO:0000259" key="2">
    <source>
        <dbReference type="Pfam" id="PF06744"/>
    </source>
</evidence>
<dbReference type="InterPro" id="IPR017731">
    <property type="entry name" value="TssM1-like"/>
</dbReference>
<dbReference type="InterPro" id="IPR053156">
    <property type="entry name" value="T6SS_TssM-like"/>
</dbReference>
<dbReference type="InterPro" id="IPR027417">
    <property type="entry name" value="P-loop_NTPase"/>
</dbReference>
<dbReference type="InterPro" id="IPR025743">
    <property type="entry name" value="TssM1_N"/>
</dbReference>
<dbReference type="Pfam" id="PF06744">
    <property type="entry name" value="IcmF_C"/>
    <property type="match status" value="1"/>
</dbReference>
<dbReference type="Pfam" id="PF21070">
    <property type="entry name" value="IcmF_helical"/>
    <property type="match status" value="1"/>
</dbReference>
<gene>
    <name evidence="6" type="primary">tssM</name>
    <name evidence="7" type="ORF">GHO39_20410</name>
    <name evidence="6" type="ORF">GHO40_02350</name>
</gene>
<evidence type="ECO:0000313" key="6">
    <source>
        <dbReference type="EMBL" id="MQT45580.1"/>
    </source>
</evidence>
<reference evidence="8 9" key="1">
    <citation type="submission" date="2019-10" db="EMBL/GenBank/DDBJ databases">
        <title>Evaluation of single-gene subtyping targets for Pseudomonas.</title>
        <authorList>
            <person name="Reichler S.J."/>
            <person name="Orsi R.H."/>
            <person name="Wiedmann M."/>
            <person name="Martin N.H."/>
            <person name="Murphy S.I."/>
        </authorList>
    </citation>
    <scope>NUCLEOTIDE SEQUENCE [LARGE SCALE GENOMIC DNA]</scope>
    <source>
        <strain evidence="7 9">FSL R10-3254</strain>
        <strain evidence="6 8">FSL R10-3257</strain>
    </source>
</reference>
<dbReference type="Pfam" id="PF06761">
    <property type="entry name" value="IcmF-related"/>
    <property type="match status" value="1"/>
</dbReference>
<keyword evidence="1" id="KW-0812">Transmembrane</keyword>
<feature type="transmembrane region" description="Helical" evidence="1">
    <location>
        <begin position="449"/>
        <end position="470"/>
    </location>
</feature>
<dbReference type="EMBL" id="WIWI01000063">
    <property type="protein sequence ID" value="MQT91481.1"/>
    <property type="molecule type" value="Genomic_DNA"/>
</dbReference>
<dbReference type="EMBL" id="WIWJ01000003">
    <property type="protein sequence ID" value="MQT45580.1"/>
    <property type="molecule type" value="Genomic_DNA"/>
</dbReference>
<dbReference type="Proteomes" id="UP000489190">
    <property type="component" value="Unassembled WGS sequence"/>
</dbReference>
<dbReference type="SUPFAM" id="SSF52540">
    <property type="entry name" value="P-loop containing nucleoside triphosphate hydrolases"/>
    <property type="match status" value="1"/>
</dbReference>
<dbReference type="PANTHER" id="PTHR36153:SF1">
    <property type="entry name" value="TYPE VI SECRETION SYSTEM COMPONENT TSSM1"/>
    <property type="match status" value="1"/>
</dbReference>
<sequence>MKNVFKKVGAFVCQTWVWTLLLLLSIALLVWWVGPLLAVNEHKFWADATARLLTISTLCLIWGLTMVFVSWRAGVRKKEAEDNDVGQERERREALINASHKELRARFKDALRTLKTSSVYRGRSERWRDELPWYVLIGPKGSGKTSLLDFSGLDFPLNKIDRKLTRDTSGTRDCDWYFAENGVLIDTAGRFLTQDATHADANGWRTLLDLLRKRRRERPLNGVLVTLPVDALFSTDETRLSDLAEQVRLRLQEVHQTLHIEVPVYLVLSQADKLMGFTEFFEQLSREESDQVFGASFGEGQSGADVALLRAEFEALLGRLNSQVITRMHQERDSLRRGRILDFSHQLGSIGERLCLFVDMAFTGNRYQRASPLRGFYLTSSPHVKQKLNPTTADVGARLDMKAQVLPTLHSGRSHFVHHLLSRVIFPEAELAGLDKRERRRLHWGQRGMYVGALAVLGGVGLLWTASFSANHERLDTLRELAQQSNRQRSLLSPRDDARAILGTLDTQYAATRVFPSLIDVSLHERTGLYQGGVSHPVVTQAYERELQAQLLPRVAQQLESQIRANLNNRDRLLNSVRAYLMLGMPERRDNAWLKAWVATDWSARYPGNSAVQNGLNQHFGRLLGLTLNYPLNDTLIAQARQALRSESLASVVYRMLREQAHTLAPYSFDQHLGPQGSVFSGAGYVIPGFYTQQGYKQYFSVQGAPLVSDILRDNWILGEGNTLSAMDLRKLMVELEQLYFRDYATHWSEAVGQLALQPFNTAREGAEQFAGLTSANSAVLHLLLQVRENTRFPSVAEALETLPEAAEKATQALDAVAANVPDTAKKALQRRFEPLHRLLDENDGPAADLIPALQGLNDVQLQLAGLARASTPDQAAFDMAASRMTGQRDALSQLRQASQRLPSPLNGWFNGVTEQTWRLVLSDTYQFINQRYQRELYGFYVRAIKQRYPFNAHSHSDVALNDFREFFRGQGISDRFFDTYMRPFVSGEAGNYRLRSMDGQGLPMARTYLDQMAAVHVIRQSFFAQNPAEPQVQFTLEPYNLDSSVSRSEFRFGNQSIEYRHGPIVPVTLQWPTEAENGRTSLVMEKTVGRPVGIEKSTGPWSLFRLLDLMQTDYLSGRDVMVLKADVGGLRANYLLMSQRTPNPFDMDVLRSFRLTEQL</sequence>
<organism evidence="6 8">
    <name type="scientific">Pseudomonas helleri</name>
    <dbReference type="NCBI Taxonomy" id="1608996"/>
    <lineage>
        <taxon>Bacteria</taxon>
        <taxon>Pseudomonadati</taxon>
        <taxon>Pseudomonadota</taxon>
        <taxon>Gammaproteobacteria</taxon>
        <taxon>Pseudomonadales</taxon>
        <taxon>Pseudomonadaceae</taxon>
        <taxon>Pseudomonas</taxon>
    </lineage>
</organism>
<proteinExistence type="predicted"/>
<dbReference type="InterPro" id="IPR009612">
    <property type="entry name" value="IcmF-rel"/>
</dbReference>
<evidence type="ECO:0000313" key="7">
    <source>
        <dbReference type="EMBL" id="MQT91481.1"/>
    </source>
</evidence>
<evidence type="ECO:0000259" key="5">
    <source>
        <dbReference type="Pfam" id="PF21070"/>
    </source>
</evidence>
<comment type="caution">
    <text evidence="6">The sequence shown here is derived from an EMBL/GenBank/DDBJ whole genome shotgun (WGS) entry which is preliminary data.</text>
</comment>
<evidence type="ECO:0000256" key="1">
    <source>
        <dbReference type="SAM" id="Phobius"/>
    </source>
</evidence>
<dbReference type="InterPro" id="IPR010623">
    <property type="entry name" value="IcmF_C"/>
</dbReference>
<dbReference type="Pfam" id="PF14331">
    <property type="entry name" value="IcmF-related_N"/>
    <property type="match status" value="1"/>
</dbReference>
<feature type="transmembrane region" description="Helical" evidence="1">
    <location>
        <begin position="12"/>
        <end position="32"/>
    </location>
</feature>
<accession>A0A6A7YKP2</accession>
<evidence type="ECO:0000313" key="9">
    <source>
        <dbReference type="Proteomes" id="UP000489190"/>
    </source>
</evidence>
<protein>
    <submittedName>
        <fullName evidence="6">Type VI secretion system membrane subunit TssM</fullName>
    </submittedName>
</protein>